<protein>
    <submittedName>
        <fullName evidence="1">Uncharacterized protein</fullName>
    </submittedName>
</protein>
<dbReference type="EMBL" id="MRWE01000043">
    <property type="protein sequence ID" value="ORJ23752.1"/>
    <property type="molecule type" value="Genomic_DNA"/>
</dbReference>
<name>A0A1X0WAE5_9GAMM</name>
<organism evidence="1 2">
    <name type="scientific">Rouxiella badensis</name>
    <dbReference type="NCBI Taxonomy" id="1646377"/>
    <lineage>
        <taxon>Bacteria</taxon>
        <taxon>Pseudomonadati</taxon>
        <taxon>Pseudomonadota</taxon>
        <taxon>Gammaproteobacteria</taxon>
        <taxon>Enterobacterales</taxon>
        <taxon>Yersiniaceae</taxon>
        <taxon>Rouxiella</taxon>
    </lineage>
</organism>
<dbReference type="AlphaFoldDB" id="A0A1X0WAE5"/>
<dbReference type="STRING" id="1646377.BS640_19640"/>
<dbReference type="RefSeq" id="WP_084913181.1">
    <property type="nucleotide sequence ID" value="NZ_MRWE01000043.1"/>
</dbReference>
<dbReference type="Proteomes" id="UP000192536">
    <property type="component" value="Unassembled WGS sequence"/>
</dbReference>
<accession>A0A1X0WAE5</accession>
<reference evidence="1 2" key="1">
    <citation type="journal article" date="2017" name="Int. J. Syst. Evol. Microbiol.">
        <title>Rouxiella badensis sp. nov. and Rouxiella silvae sp. nov. isolated from peat bog soil in Germany and emendation of the genus description.</title>
        <authorList>
            <person name="Le Fleche-Mateos A."/>
            <person name="Kugler J.H."/>
            <person name="Hansen S.H."/>
            <person name="Syldatk C."/>
            <person name="Hausmann R."/>
            <person name="Lomprez F."/>
            <person name="Vandenbogaert M."/>
            <person name="Manuguerra J.C."/>
            <person name="Grimont P.A."/>
        </authorList>
    </citation>
    <scope>NUCLEOTIDE SEQUENCE [LARGE SCALE GENOMIC DNA]</scope>
    <source>
        <strain evidence="1 2">DSM 100043</strain>
    </source>
</reference>
<sequence>MAGQYSPQEIADTLNRTKAALMAFASRNGIYFSRGPNNQHTQASVNEVVRLKGEGKSYRQIVAITGIPISTCAYWCRRQHEAKLVSTR</sequence>
<evidence type="ECO:0000313" key="1">
    <source>
        <dbReference type="EMBL" id="ORJ23752.1"/>
    </source>
</evidence>
<evidence type="ECO:0000313" key="2">
    <source>
        <dbReference type="Proteomes" id="UP000192536"/>
    </source>
</evidence>
<proteinExistence type="predicted"/>
<comment type="caution">
    <text evidence="1">The sequence shown here is derived from an EMBL/GenBank/DDBJ whole genome shotgun (WGS) entry which is preliminary data.</text>
</comment>
<keyword evidence="2" id="KW-1185">Reference proteome</keyword>
<gene>
    <name evidence="1" type="ORF">BS640_19640</name>
</gene>